<dbReference type="RefSeq" id="WP_265270823.1">
    <property type="nucleotide sequence ID" value="NZ_JANFAV010000018.1"/>
</dbReference>
<dbReference type="AlphaFoldDB" id="A0AA42CVU6"/>
<protein>
    <submittedName>
        <fullName evidence="2">Uncharacterized protein</fullName>
    </submittedName>
</protein>
<feature type="transmembrane region" description="Helical" evidence="1">
    <location>
        <begin position="127"/>
        <end position="146"/>
    </location>
</feature>
<dbReference type="Proteomes" id="UP001165565">
    <property type="component" value="Unassembled WGS sequence"/>
</dbReference>
<feature type="transmembrane region" description="Helical" evidence="1">
    <location>
        <begin position="326"/>
        <end position="344"/>
    </location>
</feature>
<gene>
    <name evidence="2" type="ORF">NEE01_19665</name>
</gene>
<sequence>MTDSPPRDRAVRAVGGGMLAGWALTLAVYRPGFAMYDTLVQYRQIWSGRYDDWHPPAMARLWAALAWIAPGQAPLFVVQMTLYWLGFALLALALARNGRVRAAALLGGIAVLPSFLGWQTVVLKDAQMTGALLAATGVIGAGWLGLAAHSFTVRPEPVEGRPAVRELGPPFDRPGANGGEGAGDIVGHPGVLAWAAAGVLMLYAVLVRANAVFAVAPLVAMLVPLGWRARVAVAAGGVAMVLTLSPVINHQLLGARDSGVTRTQPLYDLAGIAVRAPGADVGLPATSVARIVALNCAKPYFWDPLSDGGPCGADVAPLARMPVAQLYRLWVGAMLSHPLAYAAHRLAHLNSTMRWLVPYRWPGAPPTLHSERNDLGLGSPGAVARGWQRVGGYVVETPLGWPFMWFGLALAGLVALRRNRSAEAVLARALFVSAIAGEASFAAVSIASDLRYHLWAMIAAAIGLVIGWPAFDRRRFRLGAALVAVVCLPAIVTRIALPLPPQSYLGMLG</sequence>
<keyword evidence="1" id="KW-0812">Transmembrane</keyword>
<dbReference type="EMBL" id="JANFAV010000018">
    <property type="protein sequence ID" value="MCW6537003.1"/>
    <property type="molecule type" value="Genomic_DNA"/>
</dbReference>
<keyword evidence="1" id="KW-1133">Transmembrane helix</keyword>
<accession>A0AA42CVU6</accession>
<evidence type="ECO:0000313" key="2">
    <source>
        <dbReference type="EMBL" id="MCW6537003.1"/>
    </source>
</evidence>
<organism evidence="2 3">
    <name type="scientific">Sphingomonas lycopersici</name>
    <dbReference type="NCBI Taxonomy" id="2951807"/>
    <lineage>
        <taxon>Bacteria</taxon>
        <taxon>Pseudomonadati</taxon>
        <taxon>Pseudomonadota</taxon>
        <taxon>Alphaproteobacteria</taxon>
        <taxon>Sphingomonadales</taxon>
        <taxon>Sphingomonadaceae</taxon>
        <taxon>Sphingomonas</taxon>
    </lineage>
</organism>
<keyword evidence="3" id="KW-1185">Reference proteome</keyword>
<evidence type="ECO:0000313" key="3">
    <source>
        <dbReference type="Proteomes" id="UP001165565"/>
    </source>
</evidence>
<reference evidence="2" key="1">
    <citation type="submission" date="2022-06" db="EMBL/GenBank/DDBJ databases">
        <title>Sphingomonas sp. nov. isolated from rhizosphere soil of tomato.</title>
        <authorList>
            <person name="Dong H."/>
            <person name="Gao R."/>
        </authorList>
    </citation>
    <scope>NUCLEOTIDE SEQUENCE</scope>
    <source>
        <strain evidence="2">MMSM24</strain>
    </source>
</reference>
<feature type="transmembrane region" description="Helical" evidence="1">
    <location>
        <begin position="12"/>
        <end position="29"/>
    </location>
</feature>
<feature type="transmembrane region" description="Helical" evidence="1">
    <location>
        <begin position="229"/>
        <end position="248"/>
    </location>
</feature>
<feature type="transmembrane region" description="Helical" evidence="1">
    <location>
        <begin position="75"/>
        <end position="95"/>
    </location>
</feature>
<keyword evidence="1" id="KW-0472">Membrane</keyword>
<feature type="transmembrane region" description="Helical" evidence="1">
    <location>
        <begin position="399"/>
        <end position="416"/>
    </location>
</feature>
<feature type="transmembrane region" description="Helical" evidence="1">
    <location>
        <begin position="425"/>
        <end position="446"/>
    </location>
</feature>
<evidence type="ECO:0000256" key="1">
    <source>
        <dbReference type="SAM" id="Phobius"/>
    </source>
</evidence>
<comment type="caution">
    <text evidence="2">The sequence shown here is derived from an EMBL/GenBank/DDBJ whole genome shotgun (WGS) entry which is preliminary data.</text>
</comment>
<feature type="transmembrane region" description="Helical" evidence="1">
    <location>
        <begin position="102"/>
        <end position="121"/>
    </location>
</feature>
<feature type="transmembrane region" description="Helical" evidence="1">
    <location>
        <begin position="452"/>
        <end position="471"/>
    </location>
</feature>
<feature type="transmembrane region" description="Helical" evidence="1">
    <location>
        <begin position="478"/>
        <end position="497"/>
    </location>
</feature>
<proteinExistence type="predicted"/>
<feature type="transmembrane region" description="Helical" evidence="1">
    <location>
        <begin position="200"/>
        <end position="223"/>
    </location>
</feature>
<name>A0AA42CVU6_9SPHN</name>